<accession>A0A226WT32</accession>
<organism evidence="1 2">
    <name type="scientific">Caballeronia sordidicola</name>
    <name type="common">Burkholderia sordidicola</name>
    <dbReference type="NCBI Taxonomy" id="196367"/>
    <lineage>
        <taxon>Bacteria</taxon>
        <taxon>Pseudomonadati</taxon>
        <taxon>Pseudomonadota</taxon>
        <taxon>Betaproteobacteria</taxon>
        <taxon>Burkholderiales</taxon>
        <taxon>Burkholderiaceae</taxon>
        <taxon>Caballeronia</taxon>
    </lineage>
</organism>
<proteinExistence type="predicted"/>
<reference evidence="2" key="1">
    <citation type="submission" date="2017-01" db="EMBL/GenBank/DDBJ databases">
        <title>Genome Analysis of Deinococcus marmoris KOPRI26562.</title>
        <authorList>
            <person name="Kim J.H."/>
            <person name="Oh H.-M."/>
        </authorList>
    </citation>
    <scope>NUCLEOTIDE SEQUENCE [LARGE SCALE GENOMIC DNA]</scope>
    <source>
        <strain evidence="2">PAMC 26633</strain>
    </source>
</reference>
<gene>
    <name evidence="1" type="ORF">BSU04_32370</name>
</gene>
<sequence length="424" mass="46790">MLLERDTSFLARESWFIELPCSWRDDMSEIVTIARRLIEPASPVVRVLTVILDSTYVRAFSVDVPKSVYRLTDITTLARARFIRLYNENDATWRVVPNFASNARLPVFAIKRELFDGLVKLSRDARFTLASVVPAITWAAKRLVPEPSRDRQWLASYGASSATVMLLDSRHPILHQEFLPSHVDARTFLLDSVFTRMTLSSSVSIGSKPYLVDEAATGFPTAAAPRSGWVATLRRIGRLRHQTTHVALAQIARFDFLQLERPQARSPVLGGVLAVLCAIPLAWGAKEIAATRVSLAQVDAQRAHITQQMLSAGSRRVAAPALTAHQVEAINRAVASLNLPWDDLLHGVALASKGDVAILSLRPNAASNEVTGVAEAANAGNMLDFINRLRLQAPFASAYLTAHEVVDRDAAKPLRFEFRAKWAS</sequence>
<comment type="caution">
    <text evidence="1">The sequence shown here is derived from an EMBL/GenBank/DDBJ whole genome shotgun (WGS) entry which is preliminary data.</text>
</comment>
<protein>
    <submittedName>
        <fullName evidence="1">Putative secretion system X transmembrane protein 1</fullName>
    </submittedName>
</protein>
<keyword evidence="1" id="KW-0812">Transmembrane</keyword>
<dbReference type="Proteomes" id="UP000214720">
    <property type="component" value="Unassembled WGS sequence"/>
</dbReference>
<dbReference type="EMBL" id="MTHB01000222">
    <property type="protein sequence ID" value="OXC74356.1"/>
    <property type="molecule type" value="Genomic_DNA"/>
</dbReference>
<name>A0A226WT32_CABSO</name>
<evidence type="ECO:0000313" key="2">
    <source>
        <dbReference type="Proteomes" id="UP000214720"/>
    </source>
</evidence>
<dbReference type="AlphaFoldDB" id="A0A226WT32"/>
<keyword evidence="1" id="KW-0472">Membrane</keyword>
<evidence type="ECO:0000313" key="1">
    <source>
        <dbReference type="EMBL" id="OXC74356.1"/>
    </source>
</evidence>